<dbReference type="RefSeq" id="WP_344063780.1">
    <property type="nucleotide sequence ID" value="NZ_BAAAOH010000001.1"/>
</dbReference>
<organism evidence="2 3">
    <name type="scientific">Microbacterium pumilum</name>
    <dbReference type="NCBI Taxonomy" id="344165"/>
    <lineage>
        <taxon>Bacteria</taxon>
        <taxon>Bacillati</taxon>
        <taxon>Actinomycetota</taxon>
        <taxon>Actinomycetes</taxon>
        <taxon>Micrococcales</taxon>
        <taxon>Microbacteriaceae</taxon>
        <taxon>Microbacterium</taxon>
    </lineage>
</organism>
<evidence type="ECO:0000313" key="2">
    <source>
        <dbReference type="EMBL" id="GAA1991988.1"/>
    </source>
</evidence>
<protein>
    <recommendedName>
        <fullName evidence="1">AB hydrolase-1 domain-containing protein</fullName>
    </recommendedName>
</protein>
<reference evidence="2 3" key="1">
    <citation type="journal article" date="2019" name="Int. J. Syst. Evol. Microbiol.">
        <title>The Global Catalogue of Microorganisms (GCM) 10K type strain sequencing project: providing services to taxonomists for standard genome sequencing and annotation.</title>
        <authorList>
            <consortium name="The Broad Institute Genomics Platform"/>
            <consortium name="The Broad Institute Genome Sequencing Center for Infectious Disease"/>
            <person name="Wu L."/>
            <person name="Ma J."/>
        </authorList>
    </citation>
    <scope>NUCLEOTIDE SEQUENCE [LARGE SCALE GENOMIC DNA]</scope>
    <source>
        <strain evidence="2 3">JCM 14902</strain>
    </source>
</reference>
<dbReference type="PANTHER" id="PTHR43194:SF2">
    <property type="entry name" value="PEROXISOMAL MEMBRANE PROTEIN LPX1"/>
    <property type="match status" value="1"/>
</dbReference>
<evidence type="ECO:0000259" key="1">
    <source>
        <dbReference type="Pfam" id="PF00561"/>
    </source>
</evidence>
<dbReference type="Pfam" id="PF00561">
    <property type="entry name" value="Abhydrolase_1"/>
    <property type="match status" value="1"/>
</dbReference>
<dbReference type="InterPro" id="IPR029058">
    <property type="entry name" value="AB_hydrolase_fold"/>
</dbReference>
<dbReference type="PANTHER" id="PTHR43194">
    <property type="entry name" value="HYDROLASE ALPHA/BETA FOLD FAMILY"/>
    <property type="match status" value="1"/>
</dbReference>
<dbReference type="InterPro" id="IPR000073">
    <property type="entry name" value="AB_hydrolase_1"/>
</dbReference>
<dbReference type="Proteomes" id="UP001500326">
    <property type="component" value="Unassembled WGS sequence"/>
</dbReference>
<dbReference type="PRINTS" id="PR00111">
    <property type="entry name" value="ABHYDROLASE"/>
</dbReference>
<name>A0ABN2SUZ8_9MICO</name>
<dbReference type="SUPFAM" id="SSF53474">
    <property type="entry name" value="alpha/beta-Hydrolases"/>
    <property type="match status" value="1"/>
</dbReference>
<keyword evidence="3" id="KW-1185">Reference proteome</keyword>
<dbReference type="Gene3D" id="3.40.50.1820">
    <property type="entry name" value="alpha/beta hydrolase"/>
    <property type="match status" value="1"/>
</dbReference>
<comment type="caution">
    <text evidence="2">The sequence shown here is derived from an EMBL/GenBank/DDBJ whole genome shotgun (WGS) entry which is preliminary data.</text>
</comment>
<dbReference type="InterPro" id="IPR050228">
    <property type="entry name" value="Carboxylesterase_BioH"/>
</dbReference>
<gene>
    <name evidence="2" type="ORF">GCM10009777_29300</name>
</gene>
<accession>A0ABN2SUZ8</accession>
<feature type="domain" description="AB hydrolase-1" evidence="1">
    <location>
        <begin position="10"/>
        <end position="116"/>
    </location>
</feature>
<evidence type="ECO:0000313" key="3">
    <source>
        <dbReference type="Proteomes" id="UP001500326"/>
    </source>
</evidence>
<sequence>MREVFGDSGPAVLLLPGGAEAVEGFYPGLMEGLMADPGCRVILYDRPGVGPSEAEGGLAEATDAIHATLAELKIGPVVVIGQSLGGAVAMLLARDHPEDVAGLVLLDPTPVNDAKLAKQVEQTAKTTARISTVPGIHWALTALLRSSAGRSARRHDMSPEARTATLKIAEVDLPKLSQSATGLAAIAEGFDESQLPLVPAAVVTADRKPDSTIRKAHARIAAALETPLLSWPGAEHQVHLSHEEEVLEVSRAVVRAVAVSEE</sequence>
<proteinExistence type="predicted"/>
<dbReference type="EMBL" id="BAAAOH010000001">
    <property type="protein sequence ID" value="GAA1991988.1"/>
    <property type="molecule type" value="Genomic_DNA"/>
</dbReference>